<accession>A0A538S8N1</accession>
<feature type="region of interest" description="Disordered" evidence="1">
    <location>
        <begin position="31"/>
        <end position="60"/>
    </location>
</feature>
<dbReference type="InterPro" id="IPR051678">
    <property type="entry name" value="AGP_Transferase"/>
</dbReference>
<keyword evidence="2" id="KW-0732">Signal</keyword>
<dbReference type="InterPro" id="IPR002575">
    <property type="entry name" value="Aminoglycoside_PTrfase"/>
</dbReference>
<gene>
    <name evidence="4" type="ORF">E6K73_13255</name>
</gene>
<dbReference type="EMBL" id="VBOT01000168">
    <property type="protein sequence ID" value="TMQ47727.1"/>
    <property type="molecule type" value="Genomic_DNA"/>
</dbReference>
<name>A0A538S8N1_UNCEI</name>
<proteinExistence type="predicted"/>
<dbReference type="PANTHER" id="PTHR21310">
    <property type="entry name" value="AMINOGLYCOSIDE PHOSPHOTRANSFERASE-RELATED-RELATED"/>
    <property type="match status" value="1"/>
</dbReference>
<sequence>MLPGMRRLKTAMTALLGVGFLASAARSEADAAAKQVPLGTPTRTARGRGDEPTELPDDPELPALTVIREQGVVTAVPFLGLGSGPVELRVCGYTPGSRATLEARNEDLHLAIKVYAKDAEPEARLYEALAAAGLAGNSGARVPRLLAWDRDLRLLVIDWLDGATLDQLVCRGQGARAGELAADWLHRMASLPVMPGQPVAATGVLQQVAQWVNHLGALDPALGLAATDVFERLARTQPPEGMSTLVHGTLYARHLIDLGDGPGVIDWQRFGRGPLELDAGVFLATAWRIGLRDERFAGDVARAEEAFLARTEGLLDERALAWHWSAALLRFAHKQHRRCEDWLAPGRALVSEAAWLAEAASDSRGTVRRATDLGTVAAAPAIARPSPSSAVADLVRRDPSIPGLATVLEPEVFAAALREAAPEVDLRSAEISYLRYKPRDYCRATYRLDVGGSELDVDVRAFLPEEFGAHLGQRDPAVSGPLGPGRIALERRCVLIHAFPNDLKLGALPLLADPREREGLLRELLPDRPGLWQSELQRLRYRPERRYVAALCATGGRADALLKCSTPRAYLRAKRNAEAFRSRGALRIARLLGCSERHRLLAFEWIPGRPLMDLCTASEADCKAVAAAGEALATLHAQSPAGLERWTREAEGADLLSVASEVGFITPRLARRADELARGLAARLADAPDLCCPLHGDFSANQVVVMGRQEVAIVDLDWACYGDPADDLGNFIAQAERNVLRGDLPRERLESLRDSLLAGYEAHRALPEQIRLYTAVEVFRRSRFPFRVRERDWPRQIEALIGRAEVILGTLG</sequence>
<protein>
    <recommendedName>
        <fullName evidence="3">Aminoglycoside phosphotransferase domain-containing protein</fullName>
    </recommendedName>
</protein>
<dbReference type="SUPFAM" id="SSF56112">
    <property type="entry name" value="Protein kinase-like (PK-like)"/>
    <property type="match status" value="2"/>
</dbReference>
<feature type="signal peptide" evidence="2">
    <location>
        <begin position="1"/>
        <end position="24"/>
    </location>
</feature>
<dbReference type="AlphaFoldDB" id="A0A538S8N1"/>
<reference evidence="4 5" key="1">
    <citation type="journal article" date="2019" name="Nat. Microbiol.">
        <title>Mediterranean grassland soil C-N compound turnover is dependent on rainfall and depth, and is mediated by genomically divergent microorganisms.</title>
        <authorList>
            <person name="Diamond S."/>
            <person name="Andeer P.F."/>
            <person name="Li Z."/>
            <person name="Crits-Christoph A."/>
            <person name="Burstein D."/>
            <person name="Anantharaman K."/>
            <person name="Lane K.R."/>
            <person name="Thomas B.C."/>
            <person name="Pan C."/>
            <person name="Northen T.R."/>
            <person name="Banfield J.F."/>
        </authorList>
    </citation>
    <scope>NUCLEOTIDE SEQUENCE [LARGE SCALE GENOMIC DNA]</scope>
    <source>
        <strain evidence="4">WS_3</strain>
    </source>
</reference>
<evidence type="ECO:0000313" key="5">
    <source>
        <dbReference type="Proteomes" id="UP000320184"/>
    </source>
</evidence>
<dbReference type="Proteomes" id="UP000320184">
    <property type="component" value="Unassembled WGS sequence"/>
</dbReference>
<dbReference type="Gene3D" id="3.90.1200.10">
    <property type="match status" value="2"/>
</dbReference>
<organism evidence="4 5">
    <name type="scientific">Eiseniibacteriota bacterium</name>
    <dbReference type="NCBI Taxonomy" id="2212470"/>
    <lineage>
        <taxon>Bacteria</taxon>
        <taxon>Candidatus Eiseniibacteriota</taxon>
    </lineage>
</organism>
<comment type="caution">
    <text evidence="4">The sequence shown here is derived from an EMBL/GenBank/DDBJ whole genome shotgun (WGS) entry which is preliminary data.</text>
</comment>
<evidence type="ECO:0000256" key="1">
    <source>
        <dbReference type="SAM" id="MobiDB-lite"/>
    </source>
</evidence>
<evidence type="ECO:0000256" key="2">
    <source>
        <dbReference type="SAM" id="SignalP"/>
    </source>
</evidence>
<evidence type="ECO:0000259" key="3">
    <source>
        <dbReference type="Pfam" id="PF01636"/>
    </source>
</evidence>
<feature type="domain" description="Aminoglycoside phosphotransferase" evidence="3">
    <location>
        <begin position="567"/>
        <end position="766"/>
    </location>
</feature>
<feature type="chain" id="PRO_5022095259" description="Aminoglycoside phosphotransferase domain-containing protein" evidence="2">
    <location>
        <begin position="25"/>
        <end position="812"/>
    </location>
</feature>
<feature type="domain" description="Aminoglycoside phosphotransferase" evidence="3">
    <location>
        <begin position="115"/>
        <end position="305"/>
    </location>
</feature>
<evidence type="ECO:0000313" key="4">
    <source>
        <dbReference type="EMBL" id="TMQ47727.1"/>
    </source>
</evidence>
<dbReference type="InterPro" id="IPR011009">
    <property type="entry name" value="Kinase-like_dom_sf"/>
</dbReference>
<dbReference type="Pfam" id="PF01636">
    <property type="entry name" value="APH"/>
    <property type="match status" value="2"/>
</dbReference>